<dbReference type="Pfam" id="PF02838">
    <property type="entry name" value="Glyco_hydro_20b"/>
    <property type="match status" value="1"/>
</dbReference>
<sequence length="180" mass="18604">MRTHALLAGVAVLFPLLAVPANAGDSLPPPEVWPLPHQITRSGADVVLPASALVVVDAGTDQSTRDGVEDVLGDGGVGTVEVVEYGHEHASPLKVRVGALSGANIHAAAVTLPASLPAEGYYLTARPGEIVLAGADADGTFHATQTFWQLMQPGKIAPVTVTDYPSFPVRGVVEGSYRPQ</sequence>
<accession>A0A2S6GF20</accession>
<keyword evidence="1 5" id="KW-0378">Hydrolase</keyword>
<gene>
    <name evidence="5" type="ORF">CLV40_12469</name>
</gene>
<feature type="domain" description="Beta-hexosaminidase bacterial type N-terminal" evidence="4">
    <location>
        <begin position="30"/>
        <end position="164"/>
    </location>
</feature>
<feature type="signal peptide" evidence="3">
    <location>
        <begin position="1"/>
        <end position="23"/>
    </location>
</feature>
<dbReference type="SUPFAM" id="SSF55545">
    <property type="entry name" value="beta-N-acetylhexosaminidase-like domain"/>
    <property type="match status" value="1"/>
</dbReference>
<name>A0A2S6GF20_9PSEU</name>
<dbReference type="InterPro" id="IPR015882">
    <property type="entry name" value="HEX_bac_N"/>
</dbReference>
<dbReference type="GO" id="GO:0005975">
    <property type="term" value="P:carbohydrate metabolic process"/>
    <property type="evidence" value="ECO:0007669"/>
    <property type="project" value="UniProtKB-ARBA"/>
</dbReference>
<evidence type="ECO:0000256" key="1">
    <source>
        <dbReference type="ARBA" id="ARBA00022801"/>
    </source>
</evidence>
<evidence type="ECO:0000256" key="2">
    <source>
        <dbReference type="ARBA" id="ARBA00023295"/>
    </source>
</evidence>
<keyword evidence="3" id="KW-0732">Signal</keyword>
<evidence type="ECO:0000259" key="4">
    <source>
        <dbReference type="Pfam" id="PF02838"/>
    </source>
</evidence>
<reference evidence="5 6" key="1">
    <citation type="submission" date="2018-02" db="EMBL/GenBank/DDBJ databases">
        <title>Genomic Encyclopedia of Archaeal and Bacterial Type Strains, Phase II (KMG-II): from individual species to whole genera.</title>
        <authorList>
            <person name="Goeker M."/>
        </authorList>
    </citation>
    <scope>NUCLEOTIDE SEQUENCE [LARGE SCALE GENOMIC DNA]</scope>
    <source>
        <strain evidence="5 6">YU 961-1</strain>
    </source>
</reference>
<keyword evidence="2" id="KW-0326">Glycosidase</keyword>
<dbReference type="AlphaFoldDB" id="A0A2S6GF20"/>
<dbReference type="Gene3D" id="3.30.379.10">
    <property type="entry name" value="Chitobiase/beta-hexosaminidase domain 2-like"/>
    <property type="match status" value="1"/>
</dbReference>
<evidence type="ECO:0000313" key="5">
    <source>
        <dbReference type="EMBL" id="PPK63825.1"/>
    </source>
</evidence>
<evidence type="ECO:0000313" key="6">
    <source>
        <dbReference type="Proteomes" id="UP000239203"/>
    </source>
</evidence>
<organism evidence="5 6">
    <name type="scientific">Actinokineospora auranticolor</name>
    <dbReference type="NCBI Taxonomy" id="155976"/>
    <lineage>
        <taxon>Bacteria</taxon>
        <taxon>Bacillati</taxon>
        <taxon>Actinomycetota</taxon>
        <taxon>Actinomycetes</taxon>
        <taxon>Pseudonocardiales</taxon>
        <taxon>Pseudonocardiaceae</taxon>
        <taxon>Actinokineospora</taxon>
    </lineage>
</organism>
<dbReference type="RefSeq" id="WP_104482437.1">
    <property type="nucleotide sequence ID" value="NZ_CP154825.1"/>
</dbReference>
<proteinExistence type="predicted"/>
<comment type="caution">
    <text evidence="5">The sequence shown here is derived from an EMBL/GenBank/DDBJ whole genome shotgun (WGS) entry which is preliminary data.</text>
</comment>
<feature type="chain" id="PRO_5015480504" evidence="3">
    <location>
        <begin position="24"/>
        <end position="180"/>
    </location>
</feature>
<dbReference type="OrthoDB" id="9760892at2"/>
<keyword evidence="6" id="KW-1185">Reference proteome</keyword>
<evidence type="ECO:0000256" key="3">
    <source>
        <dbReference type="SAM" id="SignalP"/>
    </source>
</evidence>
<dbReference type="GO" id="GO:0016798">
    <property type="term" value="F:hydrolase activity, acting on glycosyl bonds"/>
    <property type="evidence" value="ECO:0007669"/>
    <property type="project" value="UniProtKB-KW"/>
</dbReference>
<dbReference type="Proteomes" id="UP000239203">
    <property type="component" value="Unassembled WGS sequence"/>
</dbReference>
<dbReference type="InterPro" id="IPR029018">
    <property type="entry name" value="Hex-like_dom2"/>
</dbReference>
<protein>
    <submittedName>
        <fullName evidence="5">Glycosyl hydrolase family 20</fullName>
    </submittedName>
</protein>
<dbReference type="EMBL" id="PTIX01000024">
    <property type="protein sequence ID" value="PPK63825.1"/>
    <property type="molecule type" value="Genomic_DNA"/>
</dbReference>